<evidence type="ECO:0000256" key="4">
    <source>
        <dbReference type="ARBA" id="ARBA00023157"/>
    </source>
</evidence>
<evidence type="ECO:0000256" key="3">
    <source>
        <dbReference type="ARBA" id="ARBA00022748"/>
    </source>
</evidence>
<dbReference type="CDD" id="cd03010">
    <property type="entry name" value="TlpA_like_DsbE"/>
    <property type="match status" value="1"/>
</dbReference>
<keyword evidence="4" id="KW-1015">Disulfide bond</keyword>
<dbReference type="PANTHER" id="PTHR42852">
    <property type="entry name" value="THIOL:DISULFIDE INTERCHANGE PROTEIN DSBE"/>
    <property type="match status" value="1"/>
</dbReference>
<dbReference type="Gene3D" id="3.40.30.10">
    <property type="entry name" value="Glutaredoxin"/>
    <property type="match status" value="1"/>
</dbReference>
<evidence type="ECO:0000313" key="7">
    <source>
        <dbReference type="EMBL" id="MDO6543004.1"/>
    </source>
</evidence>
<dbReference type="AlphaFoldDB" id="A0AAW7Y8B7"/>
<gene>
    <name evidence="7" type="ORF">Q4568_10710</name>
</gene>
<evidence type="ECO:0000256" key="5">
    <source>
        <dbReference type="ARBA" id="ARBA00023284"/>
    </source>
</evidence>
<keyword evidence="5" id="KW-0676">Redox-active center</keyword>
<dbReference type="RefSeq" id="WP_062690807.1">
    <property type="nucleotide sequence ID" value="NZ_AP024850.1"/>
</dbReference>
<reference evidence="7" key="1">
    <citation type="submission" date="2023-07" db="EMBL/GenBank/DDBJ databases">
        <title>Genome content predicts the carbon catabolic preferences of heterotrophic bacteria.</title>
        <authorList>
            <person name="Gralka M."/>
        </authorList>
    </citation>
    <scope>NUCLEOTIDE SEQUENCE</scope>
    <source>
        <strain evidence="7">G2M05</strain>
    </source>
</reference>
<dbReference type="EMBL" id="JAUOPU010000009">
    <property type="protein sequence ID" value="MDO6543004.1"/>
    <property type="molecule type" value="Genomic_DNA"/>
</dbReference>
<evidence type="ECO:0000256" key="2">
    <source>
        <dbReference type="ARBA" id="ARBA00007758"/>
    </source>
</evidence>
<accession>A0AAW7Y8B7</accession>
<evidence type="ECO:0000256" key="1">
    <source>
        <dbReference type="ARBA" id="ARBA00004383"/>
    </source>
</evidence>
<dbReference type="Proteomes" id="UP001170624">
    <property type="component" value="Unassembled WGS sequence"/>
</dbReference>
<dbReference type="Pfam" id="PF08534">
    <property type="entry name" value="Redoxin"/>
    <property type="match status" value="1"/>
</dbReference>
<dbReference type="SUPFAM" id="SSF52833">
    <property type="entry name" value="Thioredoxin-like"/>
    <property type="match status" value="1"/>
</dbReference>
<dbReference type="InterPro" id="IPR036249">
    <property type="entry name" value="Thioredoxin-like_sf"/>
</dbReference>
<sequence length="193" mass="21243">MKIVRFLPLLGVVLAGIVLVYALEKPTSVEISPLAGQPVPAFSLINLLEGELSEGTFSVPTVDQSLLQGKMQLLNVWASWCGVCKKEHSFLLELQQQGMSIVGLNYRDKRSSAVATLTEEGNPYRAVIYDPLGELALDLGVYGTPETMLIDPKGIIRQRYVGAMDEAIWQQQFAPVVETIKLELLEKNAQQQG</sequence>
<name>A0AAW7Y8B7_9GAMM</name>
<dbReference type="InterPro" id="IPR013740">
    <property type="entry name" value="Redoxin"/>
</dbReference>
<comment type="caution">
    <text evidence="7">The sequence shown here is derived from an EMBL/GenBank/DDBJ whole genome shotgun (WGS) entry which is preliminary data.</text>
</comment>
<organism evidence="7 8">
    <name type="scientific">Photobacterium sanguinicancri</name>
    <dbReference type="NCBI Taxonomy" id="875932"/>
    <lineage>
        <taxon>Bacteria</taxon>
        <taxon>Pseudomonadati</taxon>
        <taxon>Pseudomonadota</taxon>
        <taxon>Gammaproteobacteria</taxon>
        <taxon>Vibrionales</taxon>
        <taxon>Vibrionaceae</taxon>
        <taxon>Photobacterium</taxon>
    </lineage>
</organism>
<dbReference type="PANTHER" id="PTHR42852:SF6">
    <property type="entry name" value="THIOL:DISULFIDE INTERCHANGE PROTEIN DSBE"/>
    <property type="match status" value="1"/>
</dbReference>
<comment type="similarity">
    <text evidence="2">Belongs to the thioredoxin family. DsbE subfamily.</text>
</comment>
<comment type="subcellular location">
    <subcellularLocation>
        <location evidence="1">Cell inner membrane</location>
        <topology evidence="1">Single-pass membrane protein</topology>
        <orientation evidence="1">Periplasmic side</orientation>
    </subcellularLocation>
</comment>
<dbReference type="NCBIfam" id="TIGR00385">
    <property type="entry name" value="dsbE"/>
    <property type="match status" value="1"/>
</dbReference>
<evidence type="ECO:0000313" key="8">
    <source>
        <dbReference type="Proteomes" id="UP001170624"/>
    </source>
</evidence>
<dbReference type="GO" id="GO:0017004">
    <property type="term" value="P:cytochrome complex assembly"/>
    <property type="evidence" value="ECO:0007669"/>
    <property type="project" value="UniProtKB-KW"/>
</dbReference>
<protein>
    <submittedName>
        <fullName evidence="7">DsbE family thiol:disulfide interchange protein</fullName>
    </submittedName>
</protein>
<dbReference type="InterPro" id="IPR050553">
    <property type="entry name" value="Thioredoxin_ResA/DsbE_sf"/>
</dbReference>
<keyword evidence="3" id="KW-0201">Cytochrome c-type biogenesis</keyword>
<dbReference type="InterPro" id="IPR013766">
    <property type="entry name" value="Thioredoxin_domain"/>
</dbReference>
<dbReference type="GO" id="GO:0015036">
    <property type="term" value="F:disulfide oxidoreductase activity"/>
    <property type="evidence" value="ECO:0007669"/>
    <property type="project" value="InterPro"/>
</dbReference>
<dbReference type="GO" id="GO:0030288">
    <property type="term" value="C:outer membrane-bounded periplasmic space"/>
    <property type="evidence" value="ECO:0007669"/>
    <property type="project" value="InterPro"/>
</dbReference>
<proteinExistence type="inferred from homology"/>
<evidence type="ECO:0000259" key="6">
    <source>
        <dbReference type="PROSITE" id="PS51352"/>
    </source>
</evidence>
<dbReference type="PROSITE" id="PS51352">
    <property type="entry name" value="THIOREDOXIN_2"/>
    <property type="match status" value="1"/>
</dbReference>
<dbReference type="InterPro" id="IPR004799">
    <property type="entry name" value="Periplasmic_diS_OxRdtase_DsbE"/>
</dbReference>
<feature type="domain" description="Thioredoxin" evidence="6">
    <location>
        <begin position="33"/>
        <end position="178"/>
    </location>
</feature>
<dbReference type="GO" id="GO:0005886">
    <property type="term" value="C:plasma membrane"/>
    <property type="evidence" value="ECO:0007669"/>
    <property type="project" value="UniProtKB-SubCell"/>
</dbReference>